<dbReference type="RefSeq" id="WP_125128386.1">
    <property type="nucleotide sequence ID" value="NZ_RHJS01000002.1"/>
</dbReference>
<dbReference type="GO" id="GO:0009252">
    <property type="term" value="P:peptidoglycan biosynthetic process"/>
    <property type="evidence" value="ECO:0007669"/>
    <property type="project" value="UniProtKB-UniRule"/>
</dbReference>
<dbReference type="NCBIfam" id="NF010480">
    <property type="entry name" value="PRK13905.1"/>
    <property type="match status" value="1"/>
</dbReference>
<sequence length="301" mass="32705">MDLYQELCRILGEDNVLKDEPMSRHTTFRVGGPADLFVTPEEEGQVQKALAAIRAAGVPFYIVGNGSNLLVGDLGYRGVILQIYQKMNRIQIRDSVIHAQAGALLSKIAAEAQAGALSGFEFASGIPGTLGGAVMMNAGAYGGEMKQVLIEARVLSAEGAFEDILAEDMELGYRTSVFSRNKGLVLGASIHLEPGDPEKIRERMEELKTQRTSKQPLEYPSAGSTFKRPEGYFAGKLIQDAGLRGFQVGGAQVSEKHCGFVINKDRASAKDIRSLMEQVSEKVYAQFGVRLEPEVKMIGEF</sequence>
<dbReference type="InterPro" id="IPR016167">
    <property type="entry name" value="FAD-bd_PCMH_sub1"/>
</dbReference>
<keyword evidence="11 16" id="KW-0573">Peptidoglycan synthesis</keyword>
<evidence type="ECO:0000256" key="2">
    <source>
        <dbReference type="ARBA" id="ARBA00003921"/>
    </source>
</evidence>
<evidence type="ECO:0000256" key="16">
    <source>
        <dbReference type="HAMAP-Rule" id="MF_00037"/>
    </source>
</evidence>
<dbReference type="GO" id="GO:0071555">
    <property type="term" value="P:cell wall organization"/>
    <property type="evidence" value="ECO:0007669"/>
    <property type="project" value="UniProtKB-KW"/>
</dbReference>
<name>A0A426DJE2_9FIRM</name>
<evidence type="ECO:0000256" key="11">
    <source>
        <dbReference type="ARBA" id="ARBA00022984"/>
    </source>
</evidence>
<evidence type="ECO:0000256" key="13">
    <source>
        <dbReference type="ARBA" id="ARBA00023306"/>
    </source>
</evidence>
<evidence type="ECO:0000256" key="12">
    <source>
        <dbReference type="ARBA" id="ARBA00023002"/>
    </source>
</evidence>
<keyword evidence="12 16" id="KW-0560">Oxidoreductase</keyword>
<dbReference type="GO" id="GO:0051301">
    <property type="term" value="P:cell division"/>
    <property type="evidence" value="ECO:0007669"/>
    <property type="project" value="UniProtKB-KW"/>
</dbReference>
<dbReference type="InterPro" id="IPR011601">
    <property type="entry name" value="MurB_C"/>
</dbReference>
<dbReference type="InterPro" id="IPR006094">
    <property type="entry name" value="Oxid_FAD_bind_N"/>
</dbReference>
<feature type="active site" evidence="16">
    <location>
        <position position="294"/>
    </location>
</feature>
<dbReference type="PROSITE" id="PS51387">
    <property type="entry name" value="FAD_PCMH"/>
    <property type="match status" value="1"/>
</dbReference>
<evidence type="ECO:0000256" key="1">
    <source>
        <dbReference type="ARBA" id="ARBA00001974"/>
    </source>
</evidence>
<dbReference type="GO" id="GO:0005829">
    <property type="term" value="C:cytosol"/>
    <property type="evidence" value="ECO:0007669"/>
    <property type="project" value="TreeGrafter"/>
</dbReference>
<comment type="cofactor">
    <cofactor evidence="1 16">
        <name>FAD</name>
        <dbReference type="ChEBI" id="CHEBI:57692"/>
    </cofactor>
</comment>
<dbReference type="InterPro" id="IPR036318">
    <property type="entry name" value="FAD-bd_PCMH-like_sf"/>
</dbReference>
<keyword evidence="8 16" id="KW-0274">FAD</keyword>
<evidence type="ECO:0000256" key="3">
    <source>
        <dbReference type="ARBA" id="ARBA00004496"/>
    </source>
</evidence>
<evidence type="ECO:0000256" key="15">
    <source>
        <dbReference type="ARBA" id="ARBA00048914"/>
    </source>
</evidence>
<keyword evidence="5 16" id="KW-0963">Cytoplasm</keyword>
<evidence type="ECO:0000256" key="8">
    <source>
        <dbReference type="ARBA" id="ARBA00022827"/>
    </source>
</evidence>
<keyword evidence="14 16" id="KW-0961">Cell wall biogenesis/degradation</keyword>
<evidence type="ECO:0000256" key="7">
    <source>
        <dbReference type="ARBA" id="ARBA00022630"/>
    </source>
</evidence>
<dbReference type="UniPathway" id="UPA00219"/>
<dbReference type="AlphaFoldDB" id="A0A426DJE2"/>
<dbReference type="Gene3D" id="3.30.43.10">
    <property type="entry name" value="Uridine Diphospho-n-acetylenolpyruvylglucosamine Reductase, domain 2"/>
    <property type="match status" value="1"/>
</dbReference>
<dbReference type="Proteomes" id="UP000274920">
    <property type="component" value="Unassembled WGS sequence"/>
</dbReference>
<evidence type="ECO:0000256" key="14">
    <source>
        <dbReference type="ARBA" id="ARBA00023316"/>
    </source>
</evidence>
<dbReference type="PANTHER" id="PTHR21071">
    <property type="entry name" value="UDP-N-ACETYLENOLPYRUVOYLGLUCOSAMINE REDUCTASE"/>
    <property type="match status" value="1"/>
</dbReference>
<dbReference type="GO" id="GO:0008762">
    <property type="term" value="F:UDP-N-acetylmuramate dehydrogenase activity"/>
    <property type="evidence" value="ECO:0007669"/>
    <property type="project" value="UniProtKB-UniRule"/>
</dbReference>
<evidence type="ECO:0000256" key="6">
    <source>
        <dbReference type="ARBA" id="ARBA00022618"/>
    </source>
</evidence>
<evidence type="ECO:0000256" key="10">
    <source>
        <dbReference type="ARBA" id="ARBA00022960"/>
    </source>
</evidence>
<dbReference type="InterPro" id="IPR016169">
    <property type="entry name" value="FAD-bd_PCMH_sub2"/>
</dbReference>
<reference evidence="18" key="1">
    <citation type="submission" date="2018-10" db="EMBL/GenBank/DDBJ databases">
        <title>Schaedlerella arabinophila gen. nov. sp. nov., isolated from the mouse intestinal tract and comparative analysis with the genome of the closely related altered Schaedler flora strain ASF502.</title>
        <authorList>
            <person name="Miyake S."/>
            <person name="Soh M."/>
            <person name="Seedorf H."/>
        </authorList>
    </citation>
    <scope>NUCLEOTIDE SEQUENCE [LARGE SCALE GENOMIC DNA]</scope>
    <source>
        <strain evidence="18">DSM 106076</strain>
    </source>
</reference>
<keyword evidence="9 16" id="KW-0521">NADP</keyword>
<evidence type="ECO:0000256" key="4">
    <source>
        <dbReference type="ARBA" id="ARBA00004752"/>
    </source>
</evidence>
<dbReference type="EC" id="1.3.1.98" evidence="16"/>
<dbReference type="GO" id="GO:0008360">
    <property type="term" value="P:regulation of cell shape"/>
    <property type="evidence" value="ECO:0007669"/>
    <property type="project" value="UniProtKB-KW"/>
</dbReference>
<proteinExistence type="inferred from homology"/>
<keyword evidence="10 16" id="KW-0133">Cell shape</keyword>
<feature type="domain" description="FAD-binding PCMH-type" evidence="17">
    <location>
        <begin position="29"/>
        <end position="195"/>
    </location>
</feature>
<dbReference type="HAMAP" id="MF_00037">
    <property type="entry name" value="MurB"/>
    <property type="match status" value="1"/>
</dbReference>
<dbReference type="InterPro" id="IPR003170">
    <property type="entry name" value="MurB"/>
</dbReference>
<comment type="similarity">
    <text evidence="16">Belongs to the MurB family.</text>
</comment>
<dbReference type="SUPFAM" id="SSF56194">
    <property type="entry name" value="Uridine diphospho-N-Acetylenolpyruvylglucosamine reductase, MurB, C-terminal domain"/>
    <property type="match status" value="1"/>
</dbReference>
<keyword evidence="13 16" id="KW-0131">Cell cycle</keyword>
<dbReference type="Pfam" id="PF01565">
    <property type="entry name" value="FAD_binding_4"/>
    <property type="match status" value="1"/>
</dbReference>
<evidence type="ECO:0000313" key="19">
    <source>
        <dbReference type="Proteomes" id="UP000274920"/>
    </source>
</evidence>
<evidence type="ECO:0000256" key="9">
    <source>
        <dbReference type="ARBA" id="ARBA00022857"/>
    </source>
</evidence>
<feature type="active site" evidence="16">
    <location>
        <position position="174"/>
    </location>
</feature>
<dbReference type="SUPFAM" id="SSF56176">
    <property type="entry name" value="FAD-binding/transporter-associated domain-like"/>
    <property type="match status" value="1"/>
</dbReference>
<feature type="active site" description="Proton donor" evidence="16">
    <location>
        <position position="224"/>
    </location>
</feature>
<dbReference type="InterPro" id="IPR016166">
    <property type="entry name" value="FAD-bd_PCMH"/>
</dbReference>
<dbReference type="EMBL" id="RHJS01000002">
    <property type="protein sequence ID" value="RRK33000.1"/>
    <property type="molecule type" value="Genomic_DNA"/>
</dbReference>
<dbReference type="Gene3D" id="3.30.465.10">
    <property type="match status" value="1"/>
</dbReference>
<keyword evidence="19" id="KW-1185">Reference proteome</keyword>
<dbReference type="PANTHER" id="PTHR21071:SF4">
    <property type="entry name" value="UDP-N-ACETYLENOLPYRUVOYLGLUCOSAMINE REDUCTASE"/>
    <property type="match status" value="1"/>
</dbReference>
<comment type="pathway">
    <text evidence="4 16">Cell wall biogenesis; peptidoglycan biosynthesis.</text>
</comment>
<gene>
    <name evidence="16 18" type="primary">murB</name>
    <name evidence="18" type="ORF">EBB54_17890</name>
</gene>
<comment type="function">
    <text evidence="2 16">Cell wall formation.</text>
</comment>
<dbReference type="InterPro" id="IPR036635">
    <property type="entry name" value="MurB_C_sf"/>
</dbReference>
<dbReference type="Gene3D" id="3.90.78.10">
    <property type="entry name" value="UDP-N-acetylenolpyruvoylglucosamine reductase, C-terminal domain"/>
    <property type="match status" value="1"/>
</dbReference>
<comment type="caution">
    <text evidence="18">The sequence shown here is derived from an EMBL/GenBank/DDBJ whole genome shotgun (WGS) entry which is preliminary data.</text>
</comment>
<evidence type="ECO:0000313" key="18">
    <source>
        <dbReference type="EMBL" id="RRK33000.1"/>
    </source>
</evidence>
<comment type="subcellular location">
    <subcellularLocation>
        <location evidence="3 16">Cytoplasm</location>
    </subcellularLocation>
</comment>
<dbReference type="NCBIfam" id="TIGR00179">
    <property type="entry name" value="murB"/>
    <property type="match status" value="1"/>
</dbReference>
<evidence type="ECO:0000256" key="5">
    <source>
        <dbReference type="ARBA" id="ARBA00022490"/>
    </source>
</evidence>
<keyword evidence="7 16" id="KW-0285">Flavoprotein</keyword>
<evidence type="ECO:0000259" key="17">
    <source>
        <dbReference type="PROSITE" id="PS51387"/>
    </source>
</evidence>
<dbReference type="GO" id="GO:0071949">
    <property type="term" value="F:FAD binding"/>
    <property type="evidence" value="ECO:0007669"/>
    <property type="project" value="InterPro"/>
</dbReference>
<dbReference type="Pfam" id="PF02873">
    <property type="entry name" value="MurB_C"/>
    <property type="match status" value="1"/>
</dbReference>
<protein>
    <recommendedName>
        <fullName evidence="16">UDP-N-acetylenolpyruvoylglucosamine reductase</fullName>
        <ecNumber evidence="16">1.3.1.98</ecNumber>
    </recommendedName>
    <alternativeName>
        <fullName evidence="16">UDP-N-acetylmuramate dehydrogenase</fullName>
    </alternativeName>
</protein>
<accession>A0A426DJE2</accession>
<keyword evidence="6 16" id="KW-0132">Cell division</keyword>
<organism evidence="18 19">
    <name type="scientific">Schaedlerella arabinosiphila</name>
    <dbReference type="NCBI Taxonomy" id="2044587"/>
    <lineage>
        <taxon>Bacteria</taxon>
        <taxon>Bacillati</taxon>
        <taxon>Bacillota</taxon>
        <taxon>Clostridia</taxon>
        <taxon>Lachnospirales</taxon>
        <taxon>Lachnospiraceae</taxon>
        <taxon>Schaedlerella</taxon>
    </lineage>
</organism>
<comment type="catalytic activity">
    <reaction evidence="15 16">
        <text>UDP-N-acetyl-alpha-D-muramate + NADP(+) = UDP-N-acetyl-3-O-(1-carboxyvinyl)-alpha-D-glucosamine + NADPH + H(+)</text>
        <dbReference type="Rhea" id="RHEA:12248"/>
        <dbReference type="ChEBI" id="CHEBI:15378"/>
        <dbReference type="ChEBI" id="CHEBI:57783"/>
        <dbReference type="ChEBI" id="CHEBI:58349"/>
        <dbReference type="ChEBI" id="CHEBI:68483"/>
        <dbReference type="ChEBI" id="CHEBI:70757"/>
        <dbReference type="EC" id="1.3.1.98"/>
    </reaction>
</comment>